<dbReference type="Pfam" id="PF13440">
    <property type="entry name" value="Polysacc_synt_3"/>
    <property type="match status" value="1"/>
</dbReference>
<reference evidence="8 9" key="1">
    <citation type="submission" date="2019-03" db="EMBL/GenBank/DDBJ databases">
        <title>Genomic Encyclopedia of Type Strains, Phase IV (KMG-V): Genome sequencing to study the core and pangenomes of soil and plant-associated prokaryotes.</title>
        <authorList>
            <person name="Whitman W."/>
        </authorList>
    </citation>
    <scope>NUCLEOTIDE SEQUENCE [LARGE SCALE GENOMIC DNA]</scope>
    <source>
        <strain evidence="8 9">Hc14</strain>
    </source>
</reference>
<feature type="transmembrane region" description="Helical" evidence="7">
    <location>
        <begin position="55"/>
        <end position="77"/>
    </location>
</feature>
<feature type="transmembrane region" description="Helical" evidence="7">
    <location>
        <begin position="89"/>
        <end position="112"/>
    </location>
</feature>
<feature type="transmembrane region" description="Helical" evidence="7">
    <location>
        <begin position="325"/>
        <end position="343"/>
    </location>
</feature>
<keyword evidence="6 7" id="KW-0472">Membrane</keyword>
<dbReference type="PANTHER" id="PTHR30250:SF10">
    <property type="entry name" value="LIPOPOLYSACCHARIDE BIOSYNTHESIS PROTEIN WZXC"/>
    <property type="match status" value="1"/>
</dbReference>
<evidence type="ECO:0000256" key="3">
    <source>
        <dbReference type="ARBA" id="ARBA00022475"/>
    </source>
</evidence>
<evidence type="ECO:0000256" key="2">
    <source>
        <dbReference type="ARBA" id="ARBA00007430"/>
    </source>
</evidence>
<dbReference type="PANTHER" id="PTHR30250">
    <property type="entry name" value="PST FAMILY PREDICTED COLANIC ACID TRANSPORTER"/>
    <property type="match status" value="1"/>
</dbReference>
<evidence type="ECO:0000256" key="1">
    <source>
        <dbReference type="ARBA" id="ARBA00004651"/>
    </source>
</evidence>
<evidence type="ECO:0000256" key="4">
    <source>
        <dbReference type="ARBA" id="ARBA00022692"/>
    </source>
</evidence>
<name>A0A4R3PWK1_RHISU</name>
<dbReference type="EMBL" id="SMBH01000031">
    <property type="protein sequence ID" value="TCU06826.1"/>
    <property type="molecule type" value="Genomic_DNA"/>
</dbReference>
<gene>
    <name evidence="8" type="ORF">EV132_13137</name>
</gene>
<keyword evidence="5 7" id="KW-1133">Transmembrane helix</keyword>
<evidence type="ECO:0000313" key="9">
    <source>
        <dbReference type="Proteomes" id="UP000294576"/>
    </source>
</evidence>
<organism evidence="8 9">
    <name type="scientific">Rhizobium sullae</name>
    <name type="common">Rhizobium hedysari</name>
    <dbReference type="NCBI Taxonomy" id="50338"/>
    <lineage>
        <taxon>Bacteria</taxon>
        <taxon>Pseudomonadati</taxon>
        <taxon>Pseudomonadota</taxon>
        <taxon>Alphaproteobacteria</taxon>
        <taxon>Hyphomicrobiales</taxon>
        <taxon>Rhizobiaceae</taxon>
        <taxon>Rhizobium/Agrobacterium group</taxon>
        <taxon>Rhizobium</taxon>
    </lineage>
</organism>
<dbReference type="Proteomes" id="UP000294576">
    <property type="component" value="Unassembled WGS sequence"/>
</dbReference>
<evidence type="ECO:0000256" key="5">
    <source>
        <dbReference type="ARBA" id="ARBA00022989"/>
    </source>
</evidence>
<feature type="transmembrane region" description="Helical" evidence="7">
    <location>
        <begin position="179"/>
        <end position="199"/>
    </location>
</feature>
<feature type="transmembrane region" description="Helical" evidence="7">
    <location>
        <begin position="364"/>
        <end position="384"/>
    </location>
</feature>
<sequence length="501" mass="53653">MIERKDVQNRQDTKWPPRAVVWTGFNALSQIGTRFAAMAALSWLLPPSDFGQFNIAFSIAIILATVAQLGIPTNLICLDGIDDKSLAAAALLAAVSSVIVAGAYLASVWMLFSESGVSISQVLYLFAPYVVLQVFINLLEALSRRTFAFKALAFCELTATVVGNLVLAIVLAYQGWGVLSLVAGQFASASLQCIGLLYICRDFVGLRTNASELRRLASAGFSITIAEAANIATVHVQRPLVGIQLGAAAAGLWGRFYQIISIQLTCLVQPMDKLLLPALTRRWSDVAKTREIMLLAIEAVSLLTIPISIITAFASAFVIPIAFGPAWNGLILPMQIASITFFFRGVDRILLSSARATGHMRSRAVAQLVQLAMVLVAIPMAAYFGLTAVAAAYVGVQVLSLVMMIALFCSGTKTPFRHVVVRMVPGFILGAASLALGLMLMTAADALITWGAVAATMLSAVTCVFVAVAVRYLPLSPSMREIVRKSIAGVDRSYRLSRRSS</sequence>
<feature type="transmembrane region" description="Helical" evidence="7">
    <location>
        <begin position="390"/>
        <end position="408"/>
    </location>
</feature>
<evidence type="ECO:0000313" key="8">
    <source>
        <dbReference type="EMBL" id="TCU06826.1"/>
    </source>
</evidence>
<feature type="transmembrane region" description="Helical" evidence="7">
    <location>
        <begin position="420"/>
        <end position="441"/>
    </location>
</feature>
<dbReference type="AlphaFoldDB" id="A0A4R3PWK1"/>
<dbReference type="GO" id="GO:0005886">
    <property type="term" value="C:plasma membrane"/>
    <property type="evidence" value="ECO:0007669"/>
    <property type="project" value="UniProtKB-SubCell"/>
</dbReference>
<comment type="similarity">
    <text evidence="2">Belongs to the polysaccharide synthase family.</text>
</comment>
<keyword evidence="4 7" id="KW-0812">Transmembrane</keyword>
<feature type="transmembrane region" description="Helical" evidence="7">
    <location>
        <begin position="118"/>
        <end position="139"/>
    </location>
</feature>
<evidence type="ECO:0000256" key="7">
    <source>
        <dbReference type="SAM" id="Phobius"/>
    </source>
</evidence>
<protein>
    <submittedName>
        <fullName evidence="8">O-antigen/teichoic acid export membrane protein</fullName>
    </submittedName>
</protein>
<feature type="transmembrane region" description="Helical" evidence="7">
    <location>
        <begin position="447"/>
        <end position="470"/>
    </location>
</feature>
<keyword evidence="3" id="KW-1003">Cell membrane</keyword>
<comment type="caution">
    <text evidence="8">The sequence shown here is derived from an EMBL/GenBank/DDBJ whole genome shotgun (WGS) entry which is preliminary data.</text>
</comment>
<comment type="subcellular location">
    <subcellularLocation>
        <location evidence="1">Cell membrane</location>
        <topology evidence="1">Multi-pass membrane protein</topology>
    </subcellularLocation>
</comment>
<dbReference type="RefSeq" id="WP_132568596.1">
    <property type="nucleotide sequence ID" value="NZ_SMBH01000031.1"/>
</dbReference>
<feature type="transmembrane region" description="Helical" evidence="7">
    <location>
        <begin position="151"/>
        <end position="173"/>
    </location>
</feature>
<dbReference type="InterPro" id="IPR050833">
    <property type="entry name" value="Poly_Biosynth_Transport"/>
</dbReference>
<feature type="transmembrane region" description="Helical" evidence="7">
    <location>
        <begin position="20"/>
        <end position="43"/>
    </location>
</feature>
<evidence type="ECO:0000256" key="6">
    <source>
        <dbReference type="ARBA" id="ARBA00023136"/>
    </source>
</evidence>
<feature type="transmembrane region" description="Helical" evidence="7">
    <location>
        <begin position="292"/>
        <end position="319"/>
    </location>
</feature>
<accession>A0A4R3PWK1</accession>
<proteinExistence type="inferred from homology"/>